<keyword evidence="5" id="KW-0413">Isomerase</keyword>
<gene>
    <name evidence="6" type="ORF">CH360_17595</name>
    <name evidence="7" type="ORF">CH373_17025</name>
</gene>
<dbReference type="InterPro" id="IPR029045">
    <property type="entry name" value="ClpP/crotonase-like_dom_sf"/>
</dbReference>
<dbReference type="InterPro" id="IPR014748">
    <property type="entry name" value="Enoyl-CoA_hydra_C"/>
</dbReference>
<sequence>MKTSFEFFEIEPREDSTAIVYLNRPDKRNAMDWSFWRDLPFVVEEINSNPKINAFVIAAKGKSFSTGLDLDSFFQQFGTVVQGTFGDDRKVFYELILRMQKGINAIYQSPKPSIAAVHRHCIGGALDLISACDIRYATKDATISLREAKVGIVADMGSINRLPSIIGQGHTRELAYTGKDIDADEAYRIGLITKVFLNYEELLSGALETASEIAANPRIVVQGAKEVLNFAEGKPLDAGLNYVAVWNSSFMDSRDFREAMYSFRERRRPEFNKNTNGSLNVQIE</sequence>
<dbReference type="CDD" id="cd06558">
    <property type="entry name" value="crotonase-like"/>
    <property type="match status" value="1"/>
</dbReference>
<keyword evidence="8" id="KW-1185">Reference proteome</keyword>
<evidence type="ECO:0000256" key="5">
    <source>
        <dbReference type="ARBA" id="ARBA00023235"/>
    </source>
</evidence>
<evidence type="ECO:0000313" key="8">
    <source>
        <dbReference type="Proteomes" id="UP000231962"/>
    </source>
</evidence>
<dbReference type="GO" id="GO:0006635">
    <property type="term" value="P:fatty acid beta-oxidation"/>
    <property type="evidence" value="ECO:0007669"/>
    <property type="project" value="UniProtKB-UniPathway"/>
</dbReference>
<comment type="caution">
    <text evidence="7">The sequence shown here is derived from an EMBL/GenBank/DDBJ whole genome shotgun (WGS) entry which is preliminary data.</text>
</comment>
<dbReference type="RefSeq" id="WP_100715416.1">
    <property type="nucleotide sequence ID" value="NZ_NPDY01000031.1"/>
</dbReference>
<proteinExistence type="inferred from homology"/>
<dbReference type="SUPFAM" id="SSF52096">
    <property type="entry name" value="ClpP/crotonase"/>
    <property type="match status" value="1"/>
</dbReference>
<dbReference type="EMBL" id="NPDY01000031">
    <property type="protein sequence ID" value="PJZ68156.1"/>
    <property type="molecule type" value="Genomic_DNA"/>
</dbReference>
<accession>A0A2M9ZIY3</accession>
<dbReference type="PANTHER" id="PTHR43149">
    <property type="entry name" value="ENOYL-COA HYDRATASE"/>
    <property type="match status" value="1"/>
</dbReference>
<dbReference type="Proteomes" id="UP000231962">
    <property type="component" value="Unassembled WGS sequence"/>
</dbReference>
<evidence type="ECO:0000256" key="2">
    <source>
        <dbReference type="ARBA" id="ARBA00005254"/>
    </source>
</evidence>
<evidence type="ECO:0000313" key="6">
    <source>
        <dbReference type="EMBL" id="PJZ68156.1"/>
    </source>
</evidence>
<dbReference type="Gene3D" id="3.90.226.10">
    <property type="entry name" value="2-enoyl-CoA Hydratase, Chain A, domain 1"/>
    <property type="match status" value="1"/>
</dbReference>
<reference evidence="8 9" key="1">
    <citation type="submission" date="2017-07" db="EMBL/GenBank/DDBJ databases">
        <title>Leptospira spp. isolated from tropical soils.</title>
        <authorList>
            <person name="Thibeaux R."/>
            <person name="Iraola G."/>
            <person name="Ferres I."/>
            <person name="Bierque E."/>
            <person name="Girault D."/>
            <person name="Soupe-Gilbert M.-E."/>
            <person name="Picardeau M."/>
            <person name="Goarant C."/>
        </authorList>
    </citation>
    <scope>NUCLEOTIDE SEQUENCE [LARGE SCALE GENOMIC DNA]</scope>
    <source>
        <strain evidence="7 9">FH1-B-B1</strain>
        <strain evidence="6 8">FH1-B-C1</strain>
    </source>
</reference>
<dbReference type="OrthoDB" id="254175at2"/>
<keyword evidence="4" id="KW-0443">Lipid metabolism</keyword>
<dbReference type="Proteomes" id="UP000231990">
    <property type="component" value="Unassembled WGS sequence"/>
</dbReference>
<name>A0A2M9ZIY3_9LEPT</name>
<dbReference type="PANTHER" id="PTHR43149:SF1">
    <property type="entry name" value="DELTA(3,5)-DELTA(2,4)-DIENOYL-COA ISOMERASE, MITOCHONDRIAL"/>
    <property type="match status" value="1"/>
</dbReference>
<keyword evidence="3" id="KW-0276">Fatty acid metabolism</keyword>
<protein>
    <submittedName>
        <fullName evidence="7">Enoyl-CoA hydratase</fullName>
    </submittedName>
</protein>
<evidence type="ECO:0000313" key="7">
    <source>
        <dbReference type="EMBL" id="PJZ71934.1"/>
    </source>
</evidence>
<dbReference type="InterPro" id="IPR045002">
    <property type="entry name" value="Ech1-like"/>
</dbReference>
<dbReference type="UniPathway" id="UPA00659"/>
<evidence type="ECO:0000313" key="9">
    <source>
        <dbReference type="Proteomes" id="UP000231990"/>
    </source>
</evidence>
<comment type="pathway">
    <text evidence="1">Lipid metabolism; fatty acid beta-oxidation.</text>
</comment>
<dbReference type="GO" id="GO:0016853">
    <property type="term" value="F:isomerase activity"/>
    <property type="evidence" value="ECO:0007669"/>
    <property type="project" value="UniProtKB-KW"/>
</dbReference>
<organism evidence="7 9">
    <name type="scientific">Leptospira perolatii</name>
    <dbReference type="NCBI Taxonomy" id="2023191"/>
    <lineage>
        <taxon>Bacteria</taxon>
        <taxon>Pseudomonadati</taxon>
        <taxon>Spirochaetota</taxon>
        <taxon>Spirochaetia</taxon>
        <taxon>Leptospirales</taxon>
        <taxon>Leptospiraceae</taxon>
        <taxon>Leptospira</taxon>
    </lineage>
</organism>
<comment type="similarity">
    <text evidence="2">Belongs to the enoyl-CoA hydratase/isomerase family.</text>
</comment>
<dbReference type="EMBL" id="NPDZ01000016">
    <property type="protein sequence ID" value="PJZ71934.1"/>
    <property type="molecule type" value="Genomic_DNA"/>
</dbReference>
<evidence type="ECO:0000256" key="1">
    <source>
        <dbReference type="ARBA" id="ARBA00005005"/>
    </source>
</evidence>
<evidence type="ECO:0000256" key="4">
    <source>
        <dbReference type="ARBA" id="ARBA00023098"/>
    </source>
</evidence>
<dbReference type="Gene3D" id="1.10.12.10">
    <property type="entry name" value="Lyase 2-enoyl-coa Hydratase, Chain A, domain 2"/>
    <property type="match status" value="1"/>
</dbReference>
<dbReference type="InterPro" id="IPR001753">
    <property type="entry name" value="Enoyl-CoA_hydra/iso"/>
</dbReference>
<dbReference type="Pfam" id="PF00378">
    <property type="entry name" value="ECH_1"/>
    <property type="match status" value="1"/>
</dbReference>
<dbReference type="AlphaFoldDB" id="A0A2M9ZIY3"/>
<dbReference type="NCBIfam" id="NF004794">
    <property type="entry name" value="PRK06142.1"/>
    <property type="match status" value="1"/>
</dbReference>
<evidence type="ECO:0000256" key="3">
    <source>
        <dbReference type="ARBA" id="ARBA00022832"/>
    </source>
</evidence>